<keyword evidence="3" id="KW-1185">Reference proteome</keyword>
<dbReference type="Proteomes" id="UP000320496">
    <property type="component" value="Chromosome"/>
</dbReference>
<dbReference type="AlphaFoldDB" id="A0A517ZC78"/>
<accession>A0A517ZC78</accession>
<evidence type="ECO:0000256" key="1">
    <source>
        <dbReference type="SAM" id="MobiDB-lite"/>
    </source>
</evidence>
<gene>
    <name evidence="2" type="ORF">Mal4_44570</name>
</gene>
<protein>
    <submittedName>
        <fullName evidence="2">Uncharacterized protein</fullName>
    </submittedName>
</protein>
<feature type="region of interest" description="Disordered" evidence="1">
    <location>
        <begin position="1"/>
        <end position="27"/>
    </location>
</feature>
<evidence type="ECO:0000313" key="2">
    <source>
        <dbReference type="EMBL" id="QDU40103.1"/>
    </source>
</evidence>
<organism evidence="2 3">
    <name type="scientific">Maioricimonas rarisocia</name>
    <dbReference type="NCBI Taxonomy" id="2528026"/>
    <lineage>
        <taxon>Bacteria</taxon>
        <taxon>Pseudomonadati</taxon>
        <taxon>Planctomycetota</taxon>
        <taxon>Planctomycetia</taxon>
        <taxon>Planctomycetales</taxon>
        <taxon>Planctomycetaceae</taxon>
        <taxon>Maioricimonas</taxon>
    </lineage>
</organism>
<proteinExistence type="predicted"/>
<dbReference type="EMBL" id="CP036275">
    <property type="protein sequence ID" value="QDU40103.1"/>
    <property type="molecule type" value="Genomic_DNA"/>
</dbReference>
<dbReference type="KEGG" id="mri:Mal4_44570"/>
<name>A0A517ZC78_9PLAN</name>
<sequence>MLLPQASRLEPSEPRPSRRCAPLQGVPPRSIFIGDTEGFGGRSWSEQRKRFHGGARGTCLPGEPNDTTAWEVLWIVWTR</sequence>
<evidence type="ECO:0000313" key="3">
    <source>
        <dbReference type="Proteomes" id="UP000320496"/>
    </source>
</evidence>
<reference evidence="2 3" key="1">
    <citation type="submission" date="2019-02" db="EMBL/GenBank/DDBJ databases">
        <title>Deep-cultivation of Planctomycetes and their phenomic and genomic characterization uncovers novel biology.</title>
        <authorList>
            <person name="Wiegand S."/>
            <person name="Jogler M."/>
            <person name="Boedeker C."/>
            <person name="Pinto D."/>
            <person name="Vollmers J."/>
            <person name="Rivas-Marin E."/>
            <person name="Kohn T."/>
            <person name="Peeters S.H."/>
            <person name="Heuer A."/>
            <person name="Rast P."/>
            <person name="Oberbeckmann S."/>
            <person name="Bunk B."/>
            <person name="Jeske O."/>
            <person name="Meyerdierks A."/>
            <person name="Storesund J.E."/>
            <person name="Kallscheuer N."/>
            <person name="Luecker S."/>
            <person name="Lage O.M."/>
            <person name="Pohl T."/>
            <person name="Merkel B.J."/>
            <person name="Hornburger P."/>
            <person name="Mueller R.-W."/>
            <person name="Bruemmer F."/>
            <person name="Labrenz M."/>
            <person name="Spormann A.M."/>
            <person name="Op den Camp H."/>
            <person name="Overmann J."/>
            <person name="Amann R."/>
            <person name="Jetten M.S.M."/>
            <person name="Mascher T."/>
            <person name="Medema M.H."/>
            <person name="Devos D.P."/>
            <person name="Kaster A.-K."/>
            <person name="Ovreas L."/>
            <person name="Rohde M."/>
            <person name="Galperin M.Y."/>
            <person name="Jogler C."/>
        </authorList>
    </citation>
    <scope>NUCLEOTIDE SEQUENCE [LARGE SCALE GENOMIC DNA]</scope>
    <source>
        <strain evidence="2 3">Mal4</strain>
    </source>
</reference>